<evidence type="ECO:0000313" key="3">
    <source>
        <dbReference type="WBParaSite" id="nRc.2.0.1.t10192-RA"/>
    </source>
</evidence>
<protein>
    <submittedName>
        <fullName evidence="3">Uncharacterized protein</fullName>
    </submittedName>
</protein>
<feature type="compositionally biased region" description="Basic and acidic residues" evidence="1">
    <location>
        <begin position="154"/>
        <end position="164"/>
    </location>
</feature>
<feature type="compositionally biased region" description="Polar residues" evidence="1">
    <location>
        <begin position="203"/>
        <end position="218"/>
    </location>
</feature>
<name>A0A915I8J8_ROMCU</name>
<dbReference type="WBParaSite" id="nRc.2.0.1.t10192-RA">
    <property type="protein sequence ID" value="nRc.2.0.1.t10192-RA"/>
    <property type="gene ID" value="nRc.2.0.1.g10192"/>
</dbReference>
<evidence type="ECO:0000256" key="1">
    <source>
        <dbReference type="SAM" id="MobiDB-lite"/>
    </source>
</evidence>
<organism evidence="2 3">
    <name type="scientific">Romanomermis culicivorax</name>
    <name type="common">Nematode worm</name>
    <dbReference type="NCBI Taxonomy" id="13658"/>
    <lineage>
        <taxon>Eukaryota</taxon>
        <taxon>Metazoa</taxon>
        <taxon>Ecdysozoa</taxon>
        <taxon>Nematoda</taxon>
        <taxon>Enoplea</taxon>
        <taxon>Dorylaimia</taxon>
        <taxon>Mermithida</taxon>
        <taxon>Mermithoidea</taxon>
        <taxon>Mermithidae</taxon>
        <taxon>Romanomermis</taxon>
    </lineage>
</organism>
<sequence length="245" mass="28097">MAVESLIKQTAQELFTVKTEIPTETNVIQIDSEDDDVSTTDTTTPMMTAKTTSSLTPLSKNLSYSQYDIDWDKGKEYREKSALVKTTSMRDISQIERKDDDDSKMVPPRIIPTRHRIPKKNEVDTSTPVSTESTTPVLEVKRDQLCEEHGERIRDVREHPSHSKDRQKRIGWASTLKRDQLRKEELEGQQPPTADSEQMMDKPTTSQQAEVASDQQKPQRIVGEYKIPYRRFGRQCTPPGEQYPS</sequence>
<dbReference type="AlphaFoldDB" id="A0A915I8J8"/>
<dbReference type="Proteomes" id="UP000887565">
    <property type="component" value="Unplaced"/>
</dbReference>
<evidence type="ECO:0000313" key="2">
    <source>
        <dbReference type="Proteomes" id="UP000887565"/>
    </source>
</evidence>
<proteinExistence type="predicted"/>
<accession>A0A915I8J8</accession>
<reference evidence="3" key="1">
    <citation type="submission" date="2022-11" db="UniProtKB">
        <authorList>
            <consortium name="WormBaseParasite"/>
        </authorList>
    </citation>
    <scope>IDENTIFICATION</scope>
</reference>
<keyword evidence="2" id="KW-1185">Reference proteome</keyword>
<feature type="region of interest" description="Disordered" evidence="1">
    <location>
        <begin position="154"/>
        <end position="245"/>
    </location>
</feature>
<feature type="compositionally biased region" description="Basic and acidic residues" evidence="1">
    <location>
        <begin position="176"/>
        <end position="186"/>
    </location>
</feature>